<dbReference type="HOGENOM" id="CLU_3040517_0_0_10"/>
<protein>
    <submittedName>
        <fullName evidence="2">Uncharacterized protein</fullName>
    </submittedName>
</protein>
<evidence type="ECO:0000313" key="2">
    <source>
        <dbReference type="EMBL" id="EKU91250.1"/>
    </source>
</evidence>
<evidence type="ECO:0000313" key="3">
    <source>
        <dbReference type="Proteomes" id="UP000009872"/>
    </source>
</evidence>
<sequence length="54" mass="6263">MGKEEEERVMDDTYGNYLFPSEKGEIPTVYQQSSSLRARTPQARDQQPEKKQGK</sequence>
<dbReference type="PATRIC" id="fig|742727.4.peg.1459"/>
<accession>K9EQ25</accession>
<comment type="caution">
    <text evidence="2">The sequence shown here is derived from an EMBL/GenBank/DDBJ whole genome shotgun (WGS) entry which is preliminary data.</text>
</comment>
<organism evidence="2 3">
    <name type="scientific">Bacteroides oleiciplenus YIT 12058</name>
    <dbReference type="NCBI Taxonomy" id="742727"/>
    <lineage>
        <taxon>Bacteria</taxon>
        <taxon>Pseudomonadati</taxon>
        <taxon>Bacteroidota</taxon>
        <taxon>Bacteroidia</taxon>
        <taxon>Bacteroidales</taxon>
        <taxon>Bacteroidaceae</taxon>
        <taxon>Bacteroides</taxon>
    </lineage>
</organism>
<keyword evidence="3" id="KW-1185">Reference proteome</keyword>
<evidence type="ECO:0000256" key="1">
    <source>
        <dbReference type="SAM" id="MobiDB-lite"/>
    </source>
</evidence>
<feature type="region of interest" description="Disordered" evidence="1">
    <location>
        <begin position="1"/>
        <end position="54"/>
    </location>
</feature>
<proteinExistence type="predicted"/>
<name>K9EQ25_9BACE</name>
<reference evidence="2 3" key="1">
    <citation type="submission" date="2012-09" db="EMBL/GenBank/DDBJ databases">
        <title>The Genome Sequence of Bacteroides oleiciplenus YIT 12058.</title>
        <authorList>
            <consortium name="The Broad Institute Genome Sequencing Platform"/>
            <person name="Earl A."/>
            <person name="Ward D."/>
            <person name="Feldgarden M."/>
            <person name="Gevers D."/>
            <person name="Morotomi M."/>
            <person name="Walker B."/>
            <person name="Young S.K."/>
            <person name="Zeng Q."/>
            <person name="Gargeya S."/>
            <person name="Fitzgerald M."/>
            <person name="Haas B."/>
            <person name="Abouelleil A."/>
            <person name="Alvarado L."/>
            <person name="Arachchi H.M."/>
            <person name="Berlin A.M."/>
            <person name="Chapman S.B."/>
            <person name="Goldberg J."/>
            <person name="Griggs A."/>
            <person name="Gujja S."/>
            <person name="Hansen M."/>
            <person name="Howarth C."/>
            <person name="Imamovic A."/>
            <person name="Larimer J."/>
            <person name="McCowen C."/>
            <person name="Montmayeur A."/>
            <person name="Murphy C."/>
            <person name="Neiman D."/>
            <person name="Pearson M."/>
            <person name="Priest M."/>
            <person name="Roberts A."/>
            <person name="Saif S."/>
            <person name="Shea T."/>
            <person name="Sisk P."/>
            <person name="Sykes S."/>
            <person name="Wortman J."/>
            <person name="Nusbaum C."/>
            <person name="Birren B."/>
        </authorList>
    </citation>
    <scope>NUCLEOTIDE SEQUENCE [LARGE SCALE GENOMIC DNA]</scope>
    <source>
        <strain evidence="2 3">YIT 12058</strain>
    </source>
</reference>
<gene>
    <name evidence="2" type="ORF">HMPREF9447_01440</name>
</gene>
<dbReference type="Proteomes" id="UP000009872">
    <property type="component" value="Unassembled WGS sequence"/>
</dbReference>
<dbReference type="EMBL" id="ADLF01000008">
    <property type="protein sequence ID" value="EKU91250.1"/>
    <property type="molecule type" value="Genomic_DNA"/>
</dbReference>
<dbReference type="STRING" id="742727.HMPREF9447_01440"/>
<dbReference type="AlphaFoldDB" id="K9EQ25"/>